<dbReference type="OrthoDB" id="442176at2759"/>
<evidence type="ECO:0000313" key="3">
    <source>
        <dbReference type="Proteomes" id="UP001140502"/>
    </source>
</evidence>
<feature type="compositionally biased region" description="Polar residues" evidence="1">
    <location>
        <begin position="170"/>
        <end position="186"/>
    </location>
</feature>
<proteinExistence type="predicted"/>
<comment type="caution">
    <text evidence="2">The sequence shown here is derived from an EMBL/GenBank/DDBJ whole genome shotgun (WGS) entry which is preliminary data.</text>
</comment>
<feature type="region of interest" description="Disordered" evidence="1">
    <location>
        <begin position="1"/>
        <end position="188"/>
    </location>
</feature>
<reference evidence="2" key="1">
    <citation type="submission" date="2022-10" db="EMBL/GenBank/DDBJ databases">
        <title>Tapping the CABI collections for fungal endophytes: first genome assemblies for Collariella, Neodidymelliopsis, Ascochyta clinopodiicola, Didymella pomorum, Didymosphaeria variabile, Neocosmospora piperis and Neocucurbitaria cava.</title>
        <authorList>
            <person name="Hill R."/>
        </authorList>
    </citation>
    <scope>NUCLEOTIDE SEQUENCE</scope>
    <source>
        <strain evidence="2">IMI 366586</strain>
    </source>
</reference>
<organism evidence="2 3">
    <name type="scientific">Fusarium piperis</name>
    <dbReference type="NCBI Taxonomy" id="1435070"/>
    <lineage>
        <taxon>Eukaryota</taxon>
        <taxon>Fungi</taxon>
        <taxon>Dikarya</taxon>
        <taxon>Ascomycota</taxon>
        <taxon>Pezizomycotina</taxon>
        <taxon>Sordariomycetes</taxon>
        <taxon>Hypocreomycetidae</taxon>
        <taxon>Hypocreales</taxon>
        <taxon>Nectriaceae</taxon>
        <taxon>Fusarium</taxon>
        <taxon>Fusarium solani species complex</taxon>
    </lineage>
</organism>
<name>A0A9W8W7U9_9HYPO</name>
<feature type="compositionally biased region" description="Basic and acidic residues" evidence="1">
    <location>
        <begin position="123"/>
        <end position="132"/>
    </location>
</feature>
<feature type="compositionally biased region" description="Low complexity" evidence="1">
    <location>
        <begin position="1"/>
        <end position="16"/>
    </location>
</feature>
<dbReference type="EMBL" id="JAPEUR010000214">
    <property type="protein sequence ID" value="KAJ4315021.1"/>
    <property type="molecule type" value="Genomic_DNA"/>
</dbReference>
<dbReference type="Proteomes" id="UP001140502">
    <property type="component" value="Unassembled WGS sequence"/>
</dbReference>
<gene>
    <name evidence="2" type="ORF">N0V84_008591</name>
</gene>
<accession>A0A9W8W7U9</accession>
<evidence type="ECO:0000256" key="1">
    <source>
        <dbReference type="SAM" id="MobiDB-lite"/>
    </source>
</evidence>
<evidence type="ECO:0000313" key="2">
    <source>
        <dbReference type="EMBL" id="KAJ4315021.1"/>
    </source>
</evidence>
<feature type="compositionally biased region" description="Low complexity" evidence="1">
    <location>
        <begin position="48"/>
        <end position="60"/>
    </location>
</feature>
<feature type="compositionally biased region" description="Basic residues" evidence="1">
    <location>
        <begin position="133"/>
        <end position="143"/>
    </location>
</feature>
<dbReference type="AlphaFoldDB" id="A0A9W8W7U9"/>
<sequence length="578" mass="63465">MASPPRRSPKPRAAAPTTFADPGSDDDSYSEPSRRASVPKDASAPRVATSPASLAQSSSSDGVPLIVRKRAKAVEAATARPAADKDQDTEYENSNSNSPIPAVSPKTAARPAEKASPAGKRVAPMEHTDSPAKKPRIVLKKNNRYSDGAIMPSSPMSPVEAASPSKEATPATSLAHSQPPINQETETVPHETRALIPAALHPAEAAGFQQINDFLVHIRDSADAAQKKVQGLLDAREMQAKITALETQLAALNAQGAVGDLSECQKALNDSLAREKQLSARCESLQVECQKQKAYSTELRQDVGELTDELEKYSDFPYEKVTDDEIGHEWLRLAHEIQNFALQVLTRDPTRVGAPPGANIPQVTALRAKRKQDPELVNFHFQKHVWDRINSEVFQAGSNLWGGRSGKAFNRLCIDVTGGDADEMKNLSPMKAQTAKILRSTHDEVNEAQVAKLVNGLKLDLHVFTDPEMTKDSEKSRFVERRLKKIIDRAMRLNLVFMTSRAFFLPMAVQNDYEDQDVDIRYTRGNPEEETELEIQVSPQVVKFGDADGYNFDSCIIVCKSIVTMCEVKPRGGKRGRE</sequence>
<keyword evidence="3" id="KW-1185">Reference proteome</keyword>
<protein>
    <submittedName>
        <fullName evidence="2">Uncharacterized protein</fullName>
    </submittedName>
</protein>